<protein>
    <submittedName>
        <fullName evidence="1">O-methyltransferase</fullName>
    </submittedName>
</protein>
<evidence type="ECO:0000313" key="2">
    <source>
        <dbReference type="Proteomes" id="UP000199110"/>
    </source>
</evidence>
<sequence>METSTDLYISLLKKTLSFSLWPEPPAPYGAFRRRKGPLAEAVIAGVTKIFAGRGLVIGIDRRLSAEAREGGEAWPGYADTMVGMKRLDNIDACVRTVIAEGVPGDFIETGVWRGGSCILMRGILKAHDVTDRRVFVADSFEGLPPPEEGKYPADAGDKHHRYGFLAVSEEQVRENFRRYGLLDEQVVFLKGFFEDTLPDAPIDQLAILRLDGDMYSSTIQALESLYDKLSVGGFCIIDDYALAPCAKAVEDFRTARGITDPLETIDNISKFWRKT</sequence>
<dbReference type="Proteomes" id="UP000199110">
    <property type="component" value="Unassembled WGS sequence"/>
</dbReference>
<dbReference type="Gene3D" id="3.40.50.150">
    <property type="entry name" value="Vaccinia Virus protein VP39"/>
    <property type="match status" value="1"/>
</dbReference>
<dbReference type="PANTHER" id="PTHR40036:SF1">
    <property type="entry name" value="MACROCIN O-METHYLTRANSFERASE"/>
    <property type="match status" value="1"/>
</dbReference>
<dbReference type="AlphaFoldDB" id="A0A1I3LQ25"/>
<dbReference type="SUPFAM" id="SSF53335">
    <property type="entry name" value="S-adenosyl-L-methionine-dependent methyltransferases"/>
    <property type="match status" value="1"/>
</dbReference>
<accession>A0A1I3LQ25</accession>
<organism evidence="1 2">
    <name type="scientific">Jannaschia pohangensis</name>
    <dbReference type="NCBI Taxonomy" id="390807"/>
    <lineage>
        <taxon>Bacteria</taxon>
        <taxon>Pseudomonadati</taxon>
        <taxon>Pseudomonadota</taxon>
        <taxon>Alphaproteobacteria</taxon>
        <taxon>Rhodobacterales</taxon>
        <taxon>Roseobacteraceae</taxon>
        <taxon>Jannaschia</taxon>
    </lineage>
</organism>
<keyword evidence="1" id="KW-0808">Transferase</keyword>
<dbReference type="GO" id="GO:0008168">
    <property type="term" value="F:methyltransferase activity"/>
    <property type="evidence" value="ECO:0007669"/>
    <property type="project" value="UniProtKB-KW"/>
</dbReference>
<dbReference type="EMBL" id="FORA01000002">
    <property type="protein sequence ID" value="SFI86793.1"/>
    <property type="molecule type" value="Genomic_DNA"/>
</dbReference>
<name>A0A1I3LQ25_9RHOB</name>
<dbReference type="InterPro" id="IPR008884">
    <property type="entry name" value="TylF_MeTrfase"/>
</dbReference>
<keyword evidence="1" id="KW-0489">Methyltransferase</keyword>
<dbReference type="PANTHER" id="PTHR40036">
    <property type="entry name" value="MACROCIN O-METHYLTRANSFERASE"/>
    <property type="match status" value="1"/>
</dbReference>
<dbReference type="OrthoDB" id="7690777at2"/>
<keyword evidence="2" id="KW-1185">Reference proteome</keyword>
<evidence type="ECO:0000313" key="1">
    <source>
        <dbReference type="EMBL" id="SFI86793.1"/>
    </source>
</evidence>
<proteinExistence type="predicted"/>
<gene>
    <name evidence="1" type="ORF">SAMN04488095_1598</name>
</gene>
<dbReference type="STRING" id="390807.SAMN04488095_1598"/>
<reference evidence="1 2" key="1">
    <citation type="submission" date="2016-10" db="EMBL/GenBank/DDBJ databases">
        <authorList>
            <person name="de Groot N.N."/>
        </authorList>
    </citation>
    <scope>NUCLEOTIDE SEQUENCE [LARGE SCALE GENOMIC DNA]</scope>
    <source>
        <strain evidence="1 2">DSM 19073</strain>
    </source>
</reference>
<dbReference type="Pfam" id="PF05711">
    <property type="entry name" value="TylF"/>
    <property type="match status" value="1"/>
</dbReference>
<dbReference type="InterPro" id="IPR029063">
    <property type="entry name" value="SAM-dependent_MTases_sf"/>
</dbReference>
<dbReference type="GO" id="GO:0032259">
    <property type="term" value="P:methylation"/>
    <property type="evidence" value="ECO:0007669"/>
    <property type="project" value="UniProtKB-KW"/>
</dbReference>